<dbReference type="GO" id="GO:0043190">
    <property type="term" value="C:ATP-binding cassette (ABC) transporter complex"/>
    <property type="evidence" value="ECO:0007669"/>
    <property type="project" value="InterPro"/>
</dbReference>
<dbReference type="OrthoDB" id="9776786at2"/>
<dbReference type="RefSeq" id="WP_159461482.1">
    <property type="nucleotide sequence ID" value="NZ_FYEK01000002.1"/>
</dbReference>
<evidence type="ECO:0000256" key="3">
    <source>
        <dbReference type="SAM" id="SignalP"/>
    </source>
</evidence>
<dbReference type="InterPro" id="IPR005770">
    <property type="entry name" value="PhnD"/>
</dbReference>
<accession>A0A212PQD7</accession>
<dbReference type="PROSITE" id="PS51257">
    <property type="entry name" value="PROKAR_LIPOPROTEIN"/>
    <property type="match status" value="1"/>
</dbReference>
<name>A0A212PQD7_9CHLR</name>
<dbReference type="SUPFAM" id="SSF53850">
    <property type="entry name" value="Periplasmic binding protein-like II"/>
    <property type="match status" value="1"/>
</dbReference>
<gene>
    <name evidence="4" type="ORF">SAMN02746019_00029050</name>
</gene>
<dbReference type="PANTHER" id="PTHR35841:SF1">
    <property type="entry name" value="PHOSPHONATES-BINDING PERIPLASMIC PROTEIN"/>
    <property type="match status" value="1"/>
</dbReference>
<evidence type="ECO:0000313" key="4">
    <source>
        <dbReference type="EMBL" id="SNB49123.1"/>
    </source>
</evidence>
<dbReference type="AlphaFoldDB" id="A0A212PQD7"/>
<dbReference type="Proteomes" id="UP000197025">
    <property type="component" value="Unassembled WGS sequence"/>
</dbReference>
<dbReference type="Pfam" id="PF12974">
    <property type="entry name" value="Phosphonate-bd"/>
    <property type="match status" value="1"/>
</dbReference>
<dbReference type="CDD" id="cd01071">
    <property type="entry name" value="PBP2_PhnD_like"/>
    <property type="match status" value="1"/>
</dbReference>
<organism evidence="4 5">
    <name type="scientific">Thermoflexus hugenholtzii JAD2</name>
    <dbReference type="NCBI Taxonomy" id="877466"/>
    <lineage>
        <taxon>Bacteria</taxon>
        <taxon>Bacillati</taxon>
        <taxon>Chloroflexota</taxon>
        <taxon>Thermoflexia</taxon>
        <taxon>Thermoflexales</taxon>
        <taxon>Thermoflexaceae</taxon>
        <taxon>Thermoflexus</taxon>
    </lineage>
</organism>
<dbReference type="InParanoid" id="A0A212PQD7"/>
<sequence length="317" mass="34752">MRTALRWAWLIGLFLMACAPRPAARTRLVVAVQPTFAVSEMLEQARPLEQDLEQRLGPDVDVEIYVPLSQAGVVEALRFGQAHVAFMGPFAGLLAVERAGAQVVLAEVREVFHGAQKTEATYYYSYWVVPQDSPYQSLAELKGKRACFPSPISTSGYIGPMARLIERGLLPEPAEGQEVDPKAFFGQVLFAGGYGQCWEALKAGQVDVTVIAGDVPEKLYHEVLDHTRILEEQGPLPSHVVVVSSALSEPLRTRVVEALMGLGAPEHRSLMRRFISGLFVGFQKTDAQTHLGALRAYLQRTHIAFSERVEVGKGGGK</sequence>
<reference evidence="5" key="1">
    <citation type="submission" date="2017-06" db="EMBL/GenBank/DDBJ databases">
        <authorList>
            <person name="Varghese N."/>
            <person name="Submissions S."/>
        </authorList>
    </citation>
    <scope>NUCLEOTIDE SEQUENCE [LARGE SCALE GENOMIC DNA]</scope>
    <source>
        <strain evidence="5">JAD2</strain>
    </source>
</reference>
<dbReference type="Gene3D" id="3.40.190.10">
    <property type="entry name" value="Periplasmic binding protein-like II"/>
    <property type="match status" value="2"/>
</dbReference>
<comment type="similarity">
    <text evidence="1">Belongs to the phosphate/phosphite/phosphonate binding protein family.</text>
</comment>
<proteinExistence type="inferred from homology"/>
<keyword evidence="2 3" id="KW-0732">Signal</keyword>
<keyword evidence="5" id="KW-1185">Reference proteome</keyword>
<dbReference type="NCBIfam" id="TIGR01098">
    <property type="entry name" value="3A0109s03R"/>
    <property type="match status" value="1"/>
</dbReference>
<feature type="chain" id="PRO_5012781352" evidence="3">
    <location>
        <begin position="24"/>
        <end position="317"/>
    </location>
</feature>
<feature type="signal peptide" evidence="3">
    <location>
        <begin position="1"/>
        <end position="23"/>
    </location>
</feature>
<dbReference type="PANTHER" id="PTHR35841">
    <property type="entry name" value="PHOSPHONATES-BINDING PERIPLASMIC PROTEIN"/>
    <property type="match status" value="1"/>
</dbReference>
<dbReference type="GO" id="GO:0055085">
    <property type="term" value="P:transmembrane transport"/>
    <property type="evidence" value="ECO:0007669"/>
    <property type="project" value="InterPro"/>
</dbReference>
<dbReference type="EMBL" id="FYEK01000002">
    <property type="protein sequence ID" value="SNB49123.1"/>
    <property type="molecule type" value="Genomic_DNA"/>
</dbReference>
<protein>
    <submittedName>
        <fullName evidence="4">Phosphonate transport system substrate-binding protein</fullName>
    </submittedName>
</protein>
<evidence type="ECO:0000256" key="1">
    <source>
        <dbReference type="ARBA" id="ARBA00007162"/>
    </source>
</evidence>
<evidence type="ECO:0000256" key="2">
    <source>
        <dbReference type="ARBA" id="ARBA00022729"/>
    </source>
</evidence>
<evidence type="ECO:0000313" key="5">
    <source>
        <dbReference type="Proteomes" id="UP000197025"/>
    </source>
</evidence>